<dbReference type="Proteomes" id="UP000570166">
    <property type="component" value="Unassembled WGS sequence"/>
</dbReference>
<dbReference type="Gene3D" id="6.10.30.10">
    <property type="match status" value="1"/>
</dbReference>
<evidence type="ECO:0000259" key="1">
    <source>
        <dbReference type="Pfam" id="PF01796"/>
    </source>
</evidence>
<dbReference type="PANTHER" id="PTHR34075:SF5">
    <property type="entry name" value="BLR3430 PROTEIN"/>
    <property type="match status" value="1"/>
</dbReference>
<protein>
    <submittedName>
        <fullName evidence="3">OB-fold domain-containing protein</fullName>
    </submittedName>
</protein>
<dbReference type="AlphaFoldDB" id="A0A838L7X0"/>
<feature type="domain" description="ChsH2 C-terminal OB-fold" evidence="1">
    <location>
        <begin position="58"/>
        <end position="115"/>
    </location>
</feature>
<dbReference type="InterPro" id="IPR002878">
    <property type="entry name" value="ChsH2_C"/>
</dbReference>
<dbReference type="SUPFAM" id="SSF50249">
    <property type="entry name" value="Nucleic acid-binding proteins"/>
    <property type="match status" value="1"/>
</dbReference>
<accession>A0A838L7X0</accession>
<keyword evidence="4" id="KW-1185">Reference proteome</keyword>
<sequence length="135" mass="14832">MSSTKPKVQPDDLDLAFFEATAGAGQLCLQHCGDCGRWTHPARYYCPHCASENYSFDPVSGKAEVHSFTVSHFSVESAWKDRVPYVTIVAETAEGPRLVARTDLKPGDVSIGQPILLRAEVVDPEFSYVWAEKAA</sequence>
<organism evidence="3 4">
    <name type="scientific">Sphingomonas chungangi</name>
    <dbReference type="NCBI Taxonomy" id="2683589"/>
    <lineage>
        <taxon>Bacteria</taxon>
        <taxon>Pseudomonadati</taxon>
        <taxon>Pseudomonadota</taxon>
        <taxon>Alphaproteobacteria</taxon>
        <taxon>Sphingomonadales</taxon>
        <taxon>Sphingomonadaceae</taxon>
        <taxon>Sphingomonas</taxon>
    </lineage>
</organism>
<dbReference type="RefSeq" id="WP_160365274.1">
    <property type="nucleotide sequence ID" value="NZ_JACEIB010000025.1"/>
</dbReference>
<gene>
    <name evidence="3" type="ORF">HZF05_14395</name>
</gene>
<dbReference type="EMBL" id="JACEIB010000025">
    <property type="protein sequence ID" value="MBA2935274.1"/>
    <property type="molecule type" value="Genomic_DNA"/>
</dbReference>
<dbReference type="InterPro" id="IPR052513">
    <property type="entry name" value="Thioester_dehydratase-like"/>
</dbReference>
<evidence type="ECO:0000313" key="3">
    <source>
        <dbReference type="EMBL" id="MBA2935274.1"/>
    </source>
</evidence>
<dbReference type="PANTHER" id="PTHR34075">
    <property type="entry name" value="BLR3430 PROTEIN"/>
    <property type="match status" value="1"/>
</dbReference>
<reference evidence="3 4" key="1">
    <citation type="submission" date="2020-07" db="EMBL/GenBank/DDBJ databases">
        <authorList>
            <person name="Sun Q."/>
        </authorList>
    </citation>
    <scope>NUCLEOTIDE SEQUENCE [LARGE SCALE GENOMIC DNA]</scope>
    <source>
        <strain evidence="3 4">CGMCC 1.13654</strain>
    </source>
</reference>
<evidence type="ECO:0000259" key="2">
    <source>
        <dbReference type="Pfam" id="PF12172"/>
    </source>
</evidence>
<dbReference type="InterPro" id="IPR022002">
    <property type="entry name" value="ChsH2_Znr"/>
</dbReference>
<comment type="caution">
    <text evidence="3">The sequence shown here is derived from an EMBL/GenBank/DDBJ whole genome shotgun (WGS) entry which is preliminary data.</text>
</comment>
<dbReference type="InterPro" id="IPR012340">
    <property type="entry name" value="NA-bd_OB-fold"/>
</dbReference>
<dbReference type="Pfam" id="PF01796">
    <property type="entry name" value="OB_ChsH2_C"/>
    <property type="match status" value="1"/>
</dbReference>
<feature type="domain" description="ChsH2 rubredoxin-like zinc ribbon" evidence="2">
    <location>
        <begin position="25"/>
        <end position="54"/>
    </location>
</feature>
<dbReference type="Pfam" id="PF12172">
    <property type="entry name" value="zf-ChsH2"/>
    <property type="match status" value="1"/>
</dbReference>
<evidence type="ECO:0000313" key="4">
    <source>
        <dbReference type="Proteomes" id="UP000570166"/>
    </source>
</evidence>
<name>A0A838L7X0_9SPHN</name>
<proteinExistence type="predicted"/>